<evidence type="ECO:0000256" key="3">
    <source>
        <dbReference type="ARBA" id="ARBA00022692"/>
    </source>
</evidence>
<dbReference type="PANTHER" id="PTHR43341:SF20">
    <property type="entry name" value="AAT FAMILY AMINO ACID TRANSPORTER"/>
    <property type="match status" value="1"/>
</dbReference>
<feature type="transmembrane region" description="Helical" evidence="7">
    <location>
        <begin position="187"/>
        <end position="207"/>
    </location>
</feature>
<dbReference type="PANTHER" id="PTHR43341">
    <property type="entry name" value="AMINO ACID PERMEASE"/>
    <property type="match status" value="1"/>
</dbReference>
<dbReference type="InterPro" id="IPR050524">
    <property type="entry name" value="APC_YAT"/>
</dbReference>
<dbReference type="PIRSF" id="PIRSF006060">
    <property type="entry name" value="AA_transporter"/>
    <property type="match status" value="1"/>
</dbReference>
<feature type="transmembrane region" description="Helical" evidence="7">
    <location>
        <begin position="432"/>
        <end position="460"/>
    </location>
</feature>
<keyword evidence="6 7" id="KW-0472">Membrane</keyword>
<dbReference type="EMBL" id="JACAZI010000009">
    <property type="protein sequence ID" value="KAF7353045.1"/>
    <property type="molecule type" value="Genomic_DNA"/>
</dbReference>
<feature type="domain" description="Amino acid permease/ SLC12A" evidence="8">
    <location>
        <begin position="45"/>
        <end position="533"/>
    </location>
</feature>
<evidence type="ECO:0000256" key="4">
    <source>
        <dbReference type="ARBA" id="ARBA00022970"/>
    </source>
</evidence>
<comment type="caution">
    <text evidence="9">The sequence shown here is derived from an EMBL/GenBank/DDBJ whole genome shotgun (WGS) entry which is preliminary data.</text>
</comment>
<dbReference type="GO" id="GO:0016020">
    <property type="term" value="C:membrane"/>
    <property type="evidence" value="ECO:0007669"/>
    <property type="project" value="UniProtKB-SubCell"/>
</dbReference>
<dbReference type="OrthoDB" id="10062876at2759"/>
<organism evidence="9 10">
    <name type="scientific">Mycena venus</name>
    <dbReference type="NCBI Taxonomy" id="2733690"/>
    <lineage>
        <taxon>Eukaryota</taxon>
        <taxon>Fungi</taxon>
        <taxon>Dikarya</taxon>
        <taxon>Basidiomycota</taxon>
        <taxon>Agaricomycotina</taxon>
        <taxon>Agaricomycetes</taxon>
        <taxon>Agaricomycetidae</taxon>
        <taxon>Agaricales</taxon>
        <taxon>Marasmiineae</taxon>
        <taxon>Mycenaceae</taxon>
        <taxon>Mycena</taxon>
    </lineage>
</organism>
<feature type="transmembrane region" description="Helical" evidence="7">
    <location>
        <begin position="45"/>
        <end position="63"/>
    </location>
</feature>
<keyword evidence="3 7" id="KW-0812">Transmembrane</keyword>
<keyword evidence="4" id="KW-0029">Amino-acid transport</keyword>
<protein>
    <submittedName>
        <fullName evidence="9">Dicarboxylic amino acid permease</fullName>
    </submittedName>
</protein>
<keyword evidence="5 7" id="KW-1133">Transmembrane helix</keyword>
<feature type="transmembrane region" description="Helical" evidence="7">
    <location>
        <begin position="481"/>
        <end position="503"/>
    </location>
</feature>
<dbReference type="FunFam" id="1.20.1740.10:FF:000006">
    <property type="entry name" value="General amino acid permease"/>
    <property type="match status" value="1"/>
</dbReference>
<reference evidence="9" key="1">
    <citation type="submission" date="2020-05" db="EMBL/GenBank/DDBJ databases">
        <title>Mycena genomes resolve the evolution of fungal bioluminescence.</title>
        <authorList>
            <person name="Tsai I.J."/>
        </authorList>
    </citation>
    <scope>NUCLEOTIDE SEQUENCE</scope>
    <source>
        <strain evidence="9">CCC161011</strain>
    </source>
</reference>
<dbReference type="Pfam" id="PF00324">
    <property type="entry name" value="AA_permease"/>
    <property type="match status" value="1"/>
</dbReference>
<name>A0A8H6Y7J6_9AGAR</name>
<evidence type="ECO:0000256" key="6">
    <source>
        <dbReference type="ARBA" id="ARBA00023136"/>
    </source>
</evidence>
<dbReference type="AlphaFoldDB" id="A0A8H6Y7J6"/>
<feature type="transmembrane region" description="Helical" evidence="7">
    <location>
        <begin position="509"/>
        <end position="529"/>
    </location>
</feature>
<dbReference type="GO" id="GO:0015171">
    <property type="term" value="F:amino acid transmembrane transporter activity"/>
    <property type="evidence" value="ECO:0007669"/>
    <property type="project" value="TreeGrafter"/>
</dbReference>
<keyword evidence="2" id="KW-0813">Transport</keyword>
<accession>A0A8H6Y7J6</accession>
<feature type="transmembrane region" description="Helical" evidence="7">
    <location>
        <begin position="75"/>
        <end position="96"/>
    </location>
</feature>
<evidence type="ECO:0000256" key="1">
    <source>
        <dbReference type="ARBA" id="ARBA00004141"/>
    </source>
</evidence>
<evidence type="ECO:0000259" key="8">
    <source>
        <dbReference type="Pfam" id="PF00324"/>
    </source>
</evidence>
<feature type="transmembrane region" description="Helical" evidence="7">
    <location>
        <begin position="283"/>
        <end position="302"/>
    </location>
</feature>
<comment type="subcellular location">
    <subcellularLocation>
        <location evidence="1">Membrane</location>
        <topology evidence="1">Multi-pass membrane protein</topology>
    </subcellularLocation>
</comment>
<evidence type="ECO:0000256" key="2">
    <source>
        <dbReference type="ARBA" id="ARBA00022448"/>
    </source>
</evidence>
<feature type="transmembrane region" description="Helical" evidence="7">
    <location>
        <begin position="133"/>
        <end position="154"/>
    </location>
</feature>
<dbReference type="InterPro" id="IPR004841">
    <property type="entry name" value="AA-permease/SLC12A_dom"/>
</dbReference>
<evidence type="ECO:0000313" key="10">
    <source>
        <dbReference type="Proteomes" id="UP000620124"/>
    </source>
</evidence>
<proteinExistence type="predicted"/>
<evidence type="ECO:0000256" key="7">
    <source>
        <dbReference type="SAM" id="Phobius"/>
    </source>
</evidence>
<evidence type="ECO:0000313" key="9">
    <source>
        <dbReference type="EMBL" id="KAF7353045.1"/>
    </source>
</evidence>
<feature type="transmembrane region" description="Helical" evidence="7">
    <location>
        <begin position="161"/>
        <end position="181"/>
    </location>
</feature>
<sequence>MNSESEKQPKADDVRDVSISSDVEGSRFKAEDGEHKLVRQLKNRHIAMISIGGVIGTGLFLTTGNKFAPVRRTSWYFAFGLLLGYLAVGSITYSVMISLGEMVAYLPIPGGHIKLAERFVDPAFSFTMGWNYWYNWTVVLPAELSAAAVLINYWNKSVNNAAWISIILVVVIGINMCGAGVYGEAEFIFASIKVITITGLIILGIVLDLGGGPDHDRIGFRYWKNPGPFVQYNDIGGAKGRFLGWWAVMTQAAFSYIGTEIVAIAAGEAKNPRRNLPKAIKRVYIRILLFYIGGVIIVGLLVPSNDEHLNLSDGTAASSPFVIAIQRSGIKALPSIINACLLTSAWSAGSSDLYTSSRALYGLAAAGNAPRIFLKASPQRPPNSLSDLLLVLVSKSSLVSVQFRQLQPDGVLIPSSSALLAYMGISSGSNKVFQWFSAMTSVAGLMTWFGICLTYLRFYAGMKAQGYDRKHLPFASPLQPYAAWYAMCFCIIICFFSGWAVFLKGNWDTATFVTNYLPFILFPILYGGAKFHYWRNGKGFLWTRPEDLDYVTDIAEIEADCYDDPPPKNKIEAFWAWLM</sequence>
<dbReference type="Proteomes" id="UP000620124">
    <property type="component" value="Unassembled WGS sequence"/>
</dbReference>
<evidence type="ECO:0000256" key="5">
    <source>
        <dbReference type="ARBA" id="ARBA00022989"/>
    </source>
</evidence>
<dbReference type="Gene3D" id="1.20.1740.10">
    <property type="entry name" value="Amino acid/polyamine transporter I"/>
    <property type="match status" value="1"/>
</dbReference>
<gene>
    <name evidence="9" type="ORF">MVEN_01272200</name>
</gene>
<keyword evidence="10" id="KW-1185">Reference proteome</keyword>